<keyword evidence="7 8" id="KW-0472">Membrane</keyword>
<accession>A0A381S0U3</accession>
<dbReference type="InterPro" id="IPR050297">
    <property type="entry name" value="LipidA_mod_glycosyltrf_83"/>
</dbReference>
<feature type="transmembrane region" description="Helical" evidence="8">
    <location>
        <begin position="310"/>
        <end position="328"/>
    </location>
</feature>
<keyword evidence="2" id="KW-1003">Cell membrane</keyword>
<evidence type="ECO:0000256" key="7">
    <source>
        <dbReference type="ARBA" id="ARBA00023136"/>
    </source>
</evidence>
<protein>
    <recommendedName>
        <fullName evidence="9">ArnT-like N-terminal domain-containing protein</fullName>
    </recommendedName>
</protein>
<evidence type="ECO:0000256" key="1">
    <source>
        <dbReference type="ARBA" id="ARBA00004651"/>
    </source>
</evidence>
<evidence type="ECO:0000256" key="3">
    <source>
        <dbReference type="ARBA" id="ARBA00022676"/>
    </source>
</evidence>
<gene>
    <name evidence="10" type="ORF">METZ01_LOCUS50589</name>
</gene>
<feature type="transmembrane region" description="Helical" evidence="8">
    <location>
        <begin position="12"/>
        <end position="30"/>
    </location>
</feature>
<feature type="transmembrane region" description="Helical" evidence="8">
    <location>
        <begin position="227"/>
        <end position="245"/>
    </location>
</feature>
<keyword evidence="3" id="KW-0328">Glycosyltransferase</keyword>
<evidence type="ECO:0000259" key="9">
    <source>
        <dbReference type="Pfam" id="PF02366"/>
    </source>
</evidence>
<organism evidence="10">
    <name type="scientific">marine metagenome</name>
    <dbReference type="NCBI Taxonomy" id="408172"/>
    <lineage>
        <taxon>unclassified sequences</taxon>
        <taxon>metagenomes</taxon>
        <taxon>ecological metagenomes</taxon>
    </lineage>
</organism>
<dbReference type="EMBL" id="UINC01002536">
    <property type="protein sequence ID" value="SUZ97735.1"/>
    <property type="molecule type" value="Genomic_DNA"/>
</dbReference>
<dbReference type="GO" id="GO:0008610">
    <property type="term" value="P:lipid biosynthetic process"/>
    <property type="evidence" value="ECO:0007669"/>
    <property type="project" value="UniProtKB-ARBA"/>
</dbReference>
<dbReference type="GO" id="GO:0005886">
    <property type="term" value="C:plasma membrane"/>
    <property type="evidence" value="ECO:0007669"/>
    <property type="project" value="UniProtKB-SubCell"/>
</dbReference>
<comment type="subcellular location">
    <subcellularLocation>
        <location evidence="1">Cell membrane</location>
        <topology evidence="1">Multi-pass membrane protein</topology>
    </subcellularLocation>
</comment>
<name>A0A381S0U3_9ZZZZ</name>
<feature type="transmembrane region" description="Helical" evidence="8">
    <location>
        <begin position="367"/>
        <end position="385"/>
    </location>
</feature>
<feature type="transmembrane region" description="Helical" evidence="8">
    <location>
        <begin position="105"/>
        <end position="127"/>
    </location>
</feature>
<keyword evidence="5 8" id="KW-0812">Transmembrane</keyword>
<evidence type="ECO:0000313" key="10">
    <source>
        <dbReference type="EMBL" id="SUZ97735.1"/>
    </source>
</evidence>
<reference evidence="10" key="1">
    <citation type="submission" date="2018-05" db="EMBL/GenBank/DDBJ databases">
        <authorList>
            <person name="Lanie J.A."/>
            <person name="Ng W.-L."/>
            <person name="Kazmierczak K.M."/>
            <person name="Andrzejewski T.M."/>
            <person name="Davidsen T.M."/>
            <person name="Wayne K.J."/>
            <person name="Tettelin H."/>
            <person name="Glass J.I."/>
            <person name="Rusch D."/>
            <person name="Podicherti R."/>
            <person name="Tsui H.-C.T."/>
            <person name="Winkler M.E."/>
        </authorList>
    </citation>
    <scope>NUCLEOTIDE SEQUENCE</scope>
</reference>
<keyword evidence="4" id="KW-0808">Transferase</keyword>
<proteinExistence type="predicted"/>
<keyword evidence="6 8" id="KW-1133">Transmembrane helix</keyword>
<feature type="transmembrane region" description="Helical" evidence="8">
    <location>
        <begin position="340"/>
        <end position="360"/>
    </location>
</feature>
<dbReference type="PANTHER" id="PTHR33908:SF11">
    <property type="entry name" value="MEMBRANE PROTEIN"/>
    <property type="match status" value="1"/>
</dbReference>
<feature type="transmembrane region" description="Helical" evidence="8">
    <location>
        <begin position="285"/>
        <end position="303"/>
    </location>
</feature>
<feature type="domain" description="ArnT-like N-terminal" evidence="9">
    <location>
        <begin position="99"/>
        <end position="221"/>
    </location>
</feature>
<dbReference type="GO" id="GO:0016763">
    <property type="term" value="F:pentosyltransferase activity"/>
    <property type="evidence" value="ECO:0007669"/>
    <property type="project" value="TreeGrafter"/>
</dbReference>
<feature type="transmembrane region" description="Helical" evidence="8">
    <location>
        <begin position="464"/>
        <end position="491"/>
    </location>
</feature>
<feature type="transmembrane region" description="Helical" evidence="8">
    <location>
        <begin position="159"/>
        <end position="177"/>
    </location>
</feature>
<evidence type="ECO:0000256" key="6">
    <source>
        <dbReference type="ARBA" id="ARBA00022989"/>
    </source>
</evidence>
<dbReference type="PANTHER" id="PTHR33908">
    <property type="entry name" value="MANNOSYLTRANSFERASE YKCB-RELATED"/>
    <property type="match status" value="1"/>
</dbReference>
<dbReference type="InterPro" id="IPR003342">
    <property type="entry name" value="ArnT-like_N"/>
</dbReference>
<dbReference type="Pfam" id="PF02366">
    <property type="entry name" value="PMT"/>
    <property type="match status" value="1"/>
</dbReference>
<feature type="transmembrane region" description="Helical" evidence="8">
    <location>
        <begin position="189"/>
        <end position="215"/>
    </location>
</feature>
<evidence type="ECO:0000256" key="2">
    <source>
        <dbReference type="ARBA" id="ARBA00022475"/>
    </source>
</evidence>
<evidence type="ECO:0000256" key="8">
    <source>
        <dbReference type="SAM" id="Phobius"/>
    </source>
</evidence>
<feature type="transmembrane region" description="Helical" evidence="8">
    <location>
        <begin position="133"/>
        <end position="152"/>
    </location>
</feature>
<evidence type="ECO:0000256" key="4">
    <source>
        <dbReference type="ARBA" id="ARBA00022679"/>
    </source>
</evidence>
<feature type="transmembrane region" description="Helical" evidence="8">
    <location>
        <begin position="66"/>
        <end position="84"/>
    </location>
</feature>
<evidence type="ECO:0000256" key="5">
    <source>
        <dbReference type="ARBA" id="ARBA00022692"/>
    </source>
</evidence>
<sequence>MVKSFRHTACNIFGIVFCVYIMTTGGSFATDLASYEVTKNLVQQGSVAMSYNVLATAAERGVDGRYYAPVGLGHPVFGVPFYFASRVIQRGLDVRVGKPETLDKAAVVLGSAVAAALCAPVAFLFAWRLSGSVVGSLVAAFGLAFGTILWPYSKFGFNAPLAAFFLLAATYCTWLGVRSARTSVLALGGTWLGCALLTRHEMALMAIPLGVWIVVESMTDRPKLLRRCMTFGAPVAVAVGVWMWYNFVRFGHPFDTGLLRDPNVQFDTPLLVGLYGLLASPGRSLFLYVPIAGAGLLALKVLAGRDWSTAMLFGGQVVMLLFVVAKLHQWDGGESYGPRYLIPVLPFLTIPIAACFPLDYRPRWRRFLPIIIAVSILVQLPGVLVDYSKMQQAFARRTDEYSIQMSRYTWPAAPLTLNTRAALQGVPRNIAYLLGISSPPDVSTTGQETQRDFSQQFSFSLDFWWLYLFYLGALPAGVALVLGLLPLLIALRLVRSLYRSVHGHEVSPV</sequence>
<dbReference type="AlphaFoldDB" id="A0A381S0U3"/>